<name>A0A319AD33_9EURO</name>
<sequence length="349" mass="38064">MRYVVSRVGNISLGGVKGMHGMNGTEHTTDEFTFGCVPLTTQLSDPIVSPGEVSDHVHVVAGGTAFQRTMGVDSARNAKETSCGVTIDKSNYWVPQLYNELQNGSFQLVEYRSTAIYYLNRACNYSVGATSCDASKYPVAPPEGLRMVAGDPDLRSYNDSDLTQRAISHMCIEYDGSSNETNHFPRQPCQTLRSQVFMPSCWDGKNLDIADHKSHMAYPAIGDYNKGVCPKSHPVAIYSIFLEFFFNTAPLGSQQSLVYSMGDGTGYGLHGDFIHGWTDQDALQQAMDTCTGLEGLEDPECSITKTQRRALTPLSQPLDTVEPKNELGQSGPIDSLPGHNPVTGPDDVE</sequence>
<dbReference type="AlphaFoldDB" id="A0A319AD33"/>
<dbReference type="PANTHER" id="PTHR43662">
    <property type="match status" value="1"/>
</dbReference>
<evidence type="ECO:0000313" key="3">
    <source>
        <dbReference type="EMBL" id="PYH44782.1"/>
    </source>
</evidence>
<dbReference type="RefSeq" id="XP_025430764.1">
    <property type="nucleotide sequence ID" value="XM_025578571.1"/>
</dbReference>
<dbReference type="STRING" id="1450539.A0A319AD33"/>
<dbReference type="InterPro" id="IPR018535">
    <property type="entry name" value="DUF1996"/>
</dbReference>
<evidence type="ECO:0000259" key="2">
    <source>
        <dbReference type="Pfam" id="PF09362"/>
    </source>
</evidence>
<accession>A0A319AD33</accession>
<dbReference type="Proteomes" id="UP000248349">
    <property type="component" value="Unassembled WGS sequence"/>
</dbReference>
<keyword evidence="4" id="KW-1185">Reference proteome</keyword>
<organism evidence="3 4">
    <name type="scientific">Aspergillus saccharolyticus JOP 1030-1</name>
    <dbReference type="NCBI Taxonomy" id="1450539"/>
    <lineage>
        <taxon>Eukaryota</taxon>
        <taxon>Fungi</taxon>
        <taxon>Dikarya</taxon>
        <taxon>Ascomycota</taxon>
        <taxon>Pezizomycotina</taxon>
        <taxon>Eurotiomycetes</taxon>
        <taxon>Eurotiomycetidae</taxon>
        <taxon>Eurotiales</taxon>
        <taxon>Aspergillaceae</taxon>
        <taxon>Aspergillus</taxon>
        <taxon>Aspergillus subgen. Circumdati</taxon>
    </lineage>
</organism>
<dbReference type="Pfam" id="PF09362">
    <property type="entry name" value="DUF1996"/>
    <property type="match status" value="1"/>
</dbReference>
<feature type="domain" description="DUF1996" evidence="2">
    <location>
        <begin position="45"/>
        <end position="277"/>
    </location>
</feature>
<reference evidence="3 4" key="1">
    <citation type="submission" date="2016-12" db="EMBL/GenBank/DDBJ databases">
        <title>The genomes of Aspergillus section Nigri reveals drivers in fungal speciation.</title>
        <authorList>
            <consortium name="DOE Joint Genome Institute"/>
            <person name="Vesth T.C."/>
            <person name="Nybo J."/>
            <person name="Theobald S."/>
            <person name="Brandl J."/>
            <person name="Frisvad J.C."/>
            <person name="Nielsen K.F."/>
            <person name="Lyhne E.K."/>
            <person name="Kogle M.E."/>
            <person name="Kuo A."/>
            <person name="Riley R."/>
            <person name="Clum A."/>
            <person name="Nolan M."/>
            <person name="Lipzen A."/>
            <person name="Salamov A."/>
            <person name="Henrissat B."/>
            <person name="Wiebenga A."/>
            <person name="De Vries R.P."/>
            <person name="Grigoriev I.V."/>
            <person name="Mortensen U.H."/>
            <person name="Andersen M.R."/>
            <person name="Baker S.E."/>
        </authorList>
    </citation>
    <scope>NUCLEOTIDE SEQUENCE [LARGE SCALE GENOMIC DNA]</scope>
    <source>
        <strain evidence="3 4">JOP 1030-1</strain>
    </source>
</reference>
<evidence type="ECO:0000313" key="4">
    <source>
        <dbReference type="Proteomes" id="UP000248349"/>
    </source>
</evidence>
<dbReference type="OrthoDB" id="74764at2759"/>
<proteinExistence type="predicted"/>
<feature type="region of interest" description="Disordered" evidence="1">
    <location>
        <begin position="307"/>
        <end position="349"/>
    </location>
</feature>
<dbReference type="EMBL" id="KZ821235">
    <property type="protein sequence ID" value="PYH44782.1"/>
    <property type="molecule type" value="Genomic_DNA"/>
</dbReference>
<evidence type="ECO:0000256" key="1">
    <source>
        <dbReference type="SAM" id="MobiDB-lite"/>
    </source>
</evidence>
<gene>
    <name evidence="3" type="ORF">BP01DRAFT_400093</name>
</gene>
<dbReference type="PANTHER" id="PTHR43662:SF3">
    <property type="entry name" value="DOMAIN PROTEIN, PUTATIVE (AFU_ORTHOLOGUE AFUA_6G11970)-RELATED"/>
    <property type="match status" value="1"/>
</dbReference>
<protein>
    <recommendedName>
        <fullName evidence="2">DUF1996 domain-containing protein</fullName>
    </recommendedName>
</protein>
<dbReference type="GeneID" id="37079800"/>